<keyword evidence="3" id="KW-1185">Reference proteome</keyword>
<sequence>MFDYGSLELSPERTRIPQIRKVIQNFEEKTINSQSDNSNTIVLYTNKDFDPKNLPIFCPILKLCIDDPEKVKKKKKQKKHILEKTEMNKIQIRLKQLAFRRKIIPEQVFLNYQYNLNLKNKLFYKNLSSRNKYAINLRNSLMNKNYLTEKLNLKNNLKFYLKRKVGIIIENENDYIPPDKTIFLHLDIRTFNFKFLSKHVNNFDVILMDPPWNIESTTPKRGVNLQYPTLNQRPIKNLKLETLSQRGNFLFF</sequence>
<proteinExistence type="inferred from homology"/>
<comment type="caution">
    <text evidence="2">The sequence shown here is derived from an EMBL/GenBank/DDBJ whole genome shotgun (WGS) entry which is preliminary data.</text>
</comment>
<dbReference type="PROSITE" id="PS51143">
    <property type="entry name" value="MT_A70"/>
    <property type="match status" value="1"/>
</dbReference>
<protein>
    <submittedName>
        <fullName evidence="2">Mt-a70 family protein</fullName>
    </submittedName>
</protein>
<evidence type="ECO:0000256" key="1">
    <source>
        <dbReference type="PROSITE-ProRule" id="PRU00489"/>
    </source>
</evidence>
<gene>
    <name evidence="2" type="ORF">M0813_23149</name>
</gene>
<name>A0ABQ8Y9S2_9EUKA</name>
<dbReference type="InterPro" id="IPR007757">
    <property type="entry name" value="MT-A70-like"/>
</dbReference>
<evidence type="ECO:0000313" key="2">
    <source>
        <dbReference type="EMBL" id="KAJ6241516.1"/>
    </source>
</evidence>
<dbReference type="EMBL" id="JAOAOG010000192">
    <property type="protein sequence ID" value="KAJ6241516.1"/>
    <property type="molecule type" value="Genomic_DNA"/>
</dbReference>
<organism evidence="2 3">
    <name type="scientific">Anaeramoeba flamelloides</name>
    <dbReference type="NCBI Taxonomy" id="1746091"/>
    <lineage>
        <taxon>Eukaryota</taxon>
        <taxon>Metamonada</taxon>
        <taxon>Anaeramoebidae</taxon>
        <taxon>Anaeramoeba</taxon>
    </lineage>
</organism>
<evidence type="ECO:0000313" key="3">
    <source>
        <dbReference type="Proteomes" id="UP001150062"/>
    </source>
</evidence>
<dbReference type="Proteomes" id="UP001150062">
    <property type="component" value="Unassembled WGS sequence"/>
</dbReference>
<dbReference type="InterPro" id="IPR002052">
    <property type="entry name" value="DNA_methylase_N6_adenine_CS"/>
</dbReference>
<dbReference type="Pfam" id="PF05063">
    <property type="entry name" value="MT-A70"/>
    <property type="match status" value="1"/>
</dbReference>
<comment type="similarity">
    <text evidence="1">Belongs to the MT-A70-like family.</text>
</comment>
<accession>A0ABQ8Y9S2</accession>
<dbReference type="PROSITE" id="PS00092">
    <property type="entry name" value="N6_MTASE"/>
    <property type="match status" value="1"/>
</dbReference>
<reference evidence="2" key="1">
    <citation type="submission" date="2022-08" db="EMBL/GenBank/DDBJ databases">
        <title>Novel sulfate-reducing endosymbionts in the free-living metamonad Anaeramoeba.</title>
        <authorList>
            <person name="Jerlstrom-Hultqvist J."/>
            <person name="Cepicka I."/>
            <person name="Gallot-Lavallee L."/>
            <person name="Salas-Leiva D."/>
            <person name="Curtis B.A."/>
            <person name="Zahonova K."/>
            <person name="Pipaliya S."/>
            <person name="Dacks J."/>
            <person name="Roger A.J."/>
        </authorList>
    </citation>
    <scope>NUCLEOTIDE SEQUENCE</scope>
    <source>
        <strain evidence="2">Schooner1</strain>
    </source>
</reference>